<name>A0ACC7MNL8_9BURK</name>
<comment type="caution">
    <text evidence="1">The sequence shown here is derived from an EMBL/GenBank/DDBJ whole genome shotgun (WGS) entry which is preliminary data.</text>
</comment>
<sequence>MSSTPASATATKSYRSTSVTWSAQCLVLELKAFRRLTVAAGASTTVRIELGRDALAFSDVAMQWMLEPGTVVISAGNSSNLLKSGKLVVS</sequence>
<proteinExistence type="predicted"/>
<dbReference type="Proteomes" id="UP001168096">
    <property type="component" value="Unassembled WGS sequence"/>
</dbReference>
<keyword evidence="2" id="KW-1185">Reference proteome</keyword>
<protein>
    <submittedName>
        <fullName evidence="1">Fibronectin type III-like domain-contianing protein</fullName>
    </submittedName>
</protein>
<organism evidence="1 2">
    <name type="scientific">Massilia orientalis</name>
    <dbReference type="NCBI Taxonomy" id="3050128"/>
    <lineage>
        <taxon>Bacteria</taxon>
        <taxon>Pseudomonadati</taxon>
        <taxon>Pseudomonadota</taxon>
        <taxon>Betaproteobacteria</taxon>
        <taxon>Burkholderiales</taxon>
        <taxon>Oxalobacteraceae</taxon>
        <taxon>Telluria group</taxon>
        <taxon>Massilia</taxon>
    </lineage>
</organism>
<evidence type="ECO:0000313" key="1">
    <source>
        <dbReference type="EMBL" id="MFJ1472011.1"/>
    </source>
</evidence>
<gene>
    <name evidence="1" type="ORF">QPK29_030195</name>
</gene>
<reference evidence="1" key="1">
    <citation type="submission" date="2024-11" db="EMBL/GenBank/DDBJ databases">
        <title>Description of Massilia orientalis sp. nov., isolated from rhizosphere soil of Ageratina adenophora.</title>
        <authorList>
            <person name="Wang Y."/>
        </authorList>
    </citation>
    <scope>NUCLEOTIDE SEQUENCE</scope>
    <source>
        <strain evidence="1">YIM B02787</strain>
    </source>
</reference>
<accession>A0ACC7MNL8</accession>
<dbReference type="EMBL" id="JASNRB020000031">
    <property type="protein sequence ID" value="MFJ1472011.1"/>
    <property type="molecule type" value="Genomic_DNA"/>
</dbReference>
<evidence type="ECO:0000313" key="2">
    <source>
        <dbReference type="Proteomes" id="UP001168096"/>
    </source>
</evidence>